<feature type="transmembrane region" description="Helical" evidence="4">
    <location>
        <begin position="306"/>
        <end position="330"/>
    </location>
</feature>
<dbReference type="GO" id="GO:0022857">
    <property type="term" value="F:transmembrane transporter activity"/>
    <property type="evidence" value="ECO:0007669"/>
    <property type="project" value="InterPro"/>
</dbReference>
<evidence type="ECO:0000313" key="6">
    <source>
        <dbReference type="Proteomes" id="UP000315724"/>
    </source>
</evidence>
<dbReference type="SUPFAM" id="SSF103473">
    <property type="entry name" value="MFS general substrate transporter"/>
    <property type="match status" value="1"/>
</dbReference>
<dbReference type="Proteomes" id="UP000315724">
    <property type="component" value="Chromosome"/>
</dbReference>
<feature type="transmembrane region" description="Helical" evidence="4">
    <location>
        <begin position="245"/>
        <end position="265"/>
    </location>
</feature>
<dbReference type="RefSeq" id="WP_145204989.1">
    <property type="nucleotide sequence ID" value="NZ_CP036267.1"/>
</dbReference>
<dbReference type="PANTHER" id="PTHR23526">
    <property type="entry name" value="INTEGRAL MEMBRANE TRANSPORT PROTEIN-RELATED"/>
    <property type="match status" value="1"/>
</dbReference>
<dbReference type="PANTHER" id="PTHR23526:SF1">
    <property type="entry name" value="MAJOR FACILITATOR SUPERFAMILY MFS_1"/>
    <property type="match status" value="1"/>
</dbReference>
<name>A0A517QUX5_9PLAN</name>
<feature type="transmembrane region" description="Helical" evidence="4">
    <location>
        <begin position="277"/>
        <end position="294"/>
    </location>
</feature>
<evidence type="ECO:0000256" key="3">
    <source>
        <dbReference type="ARBA" id="ARBA00023136"/>
    </source>
</evidence>
<evidence type="ECO:0000256" key="4">
    <source>
        <dbReference type="SAM" id="Phobius"/>
    </source>
</evidence>
<feature type="transmembrane region" description="Helical" evidence="4">
    <location>
        <begin position="122"/>
        <end position="144"/>
    </location>
</feature>
<evidence type="ECO:0000256" key="2">
    <source>
        <dbReference type="ARBA" id="ARBA00022989"/>
    </source>
</evidence>
<dbReference type="InterPro" id="IPR052528">
    <property type="entry name" value="Sugar_transport-like"/>
</dbReference>
<evidence type="ECO:0000256" key="1">
    <source>
        <dbReference type="ARBA" id="ARBA00022692"/>
    </source>
</evidence>
<dbReference type="Gene3D" id="1.20.1250.20">
    <property type="entry name" value="MFS general substrate transporter like domains"/>
    <property type="match status" value="2"/>
</dbReference>
<organism evidence="5 6">
    <name type="scientific">Thalassoglobus polymorphus</name>
    <dbReference type="NCBI Taxonomy" id="2527994"/>
    <lineage>
        <taxon>Bacteria</taxon>
        <taxon>Pseudomonadati</taxon>
        <taxon>Planctomycetota</taxon>
        <taxon>Planctomycetia</taxon>
        <taxon>Planctomycetales</taxon>
        <taxon>Planctomycetaceae</taxon>
        <taxon>Thalassoglobus</taxon>
    </lineage>
</organism>
<keyword evidence="1 4" id="KW-0812">Transmembrane</keyword>
<evidence type="ECO:0000313" key="5">
    <source>
        <dbReference type="EMBL" id="QDT35432.1"/>
    </source>
</evidence>
<dbReference type="Pfam" id="PF07690">
    <property type="entry name" value="MFS_1"/>
    <property type="match status" value="1"/>
</dbReference>
<feature type="transmembrane region" description="Helical" evidence="4">
    <location>
        <begin position="156"/>
        <end position="177"/>
    </location>
</feature>
<proteinExistence type="predicted"/>
<feature type="transmembrane region" description="Helical" evidence="4">
    <location>
        <begin position="401"/>
        <end position="419"/>
    </location>
</feature>
<dbReference type="KEGG" id="tpol:Mal48_47090"/>
<keyword evidence="6" id="KW-1185">Reference proteome</keyword>
<gene>
    <name evidence="5" type="ORF">Mal48_47090</name>
</gene>
<keyword evidence="2 4" id="KW-1133">Transmembrane helix</keyword>
<dbReference type="OrthoDB" id="238795at2"/>
<dbReference type="InterPro" id="IPR011701">
    <property type="entry name" value="MFS"/>
</dbReference>
<keyword evidence="3 4" id="KW-0472">Membrane</keyword>
<feature type="transmembrane region" description="Helical" evidence="4">
    <location>
        <begin position="88"/>
        <end position="110"/>
    </location>
</feature>
<sequence>MEGQDDREVRSDQEKIENRNLATLALQNVVLRVGWIFKTESVIMPFVVDVISGSGWMRGLLPILSRVGQSVPPLMYADRLRSHPLKKLPLFATAIAMALPFLLLSAIWYGLEDRRTWWMPPFFLVLYFIFFSATGINQLAFGTLQGKLVRPNRRGFLLGVGGVIGSFFAVTAALFWLQPWLSIPNHDGFTWVFLFNGTAFLAAGCVALFCVEERDNDDGLRPMKIIQPFATAWKIFRHDHAFRKAAFVSMLFISSLLVFPHYQWLGMTKVGTTETDLIYWVIAQNISVGFYSPILGRIADQFGNRLAIRLGLFAVSLTPILAIMFAWGVIPNAAEWFWLTFVLLGLTPVLMRTILNYTLELVEEQHHPQYLSTMKIMFALPFVFSPLVGFLIDTIPYEIPFFGVSFLVILSAILTFQMVEPRHQFSANEGS</sequence>
<feature type="transmembrane region" description="Helical" evidence="4">
    <location>
        <begin position="189"/>
        <end position="211"/>
    </location>
</feature>
<feature type="transmembrane region" description="Helical" evidence="4">
    <location>
        <begin position="376"/>
        <end position="395"/>
    </location>
</feature>
<reference evidence="5 6" key="1">
    <citation type="submission" date="2019-02" db="EMBL/GenBank/DDBJ databases">
        <title>Deep-cultivation of Planctomycetes and their phenomic and genomic characterization uncovers novel biology.</title>
        <authorList>
            <person name="Wiegand S."/>
            <person name="Jogler M."/>
            <person name="Boedeker C."/>
            <person name="Pinto D."/>
            <person name="Vollmers J."/>
            <person name="Rivas-Marin E."/>
            <person name="Kohn T."/>
            <person name="Peeters S.H."/>
            <person name="Heuer A."/>
            <person name="Rast P."/>
            <person name="Oberbeckmann S."/>
            <person name="Bunk B."/>
            <person name="Jeske O."/>
            <person name="Meyerdierks A."/>
            <person name="Storesund J.E."/>
            <person name="Kallscheuer N."/>
            <person name="Luecker S."/>
            <person name="Lage O.M."/>
            <person name="Pohl T."/>
            <person name="Merkel B.J."/>
            <person name="Hornburger P."/>
            <person name="Mueller R.-W."/>
            <person name="Bruemmer F."/>
            <person name="Labrenz M."/>
            <person name="Spormann A.M."/>
            <person name="Op den Camp H."/>
            <person name="Overmann J."/>
            <person name="Amann R."/>
            <person name="Jetten M.S.M."/>
            <person name="Mascher T."/>
            <person name="Medema M.H."/>
            <person name="Devos D.P."/>
            <person name="Kaster A.-K."/>
            <person name="Ovreas L."/>
            <person name="Rohde M."/>
            <person name="Galperin M.Y."/>
            <person name="Jogler C."/>
        </authorList>
    </citation>
    <scope>NUCLEOTIDE SEQUENCE [LARGE SCALE GENOMIC DNA]</scope>
    <source>
        <strain evidence="5 6">Mal48</strain>
    </source>
</reference>
<dbReference type="AlphaFoldDB" id="A0A517QUX5"/>
<dbReference type="EMBL" id="CP036267">
    <property type="protein sequence ID" value="QDT35432.1"/>
    <property type="molecule type" value="Genomic_DNA"/>
</dbReference>
<feature type="transmembrane region" description="Helical" evidence="4">
    <location>
        <begin position="336"/>
        <end position="355"/>
    </location>
</feature>
<protein>
    <submittedName>
        <fullName evidence="5">Major Facilitator Superfamily protein</fullName>
    </submittedName>
</protein>
<accession>A0A517QUX5</accession>
<dbReference type="InterPro" id="IPR036259">
    <property type="entry name" value="MFS_trans_sf"/>
</dbReference>